<dbReference type="EMBL" id="MK072386">
    <property type="protein sequence ID" value="AYV83066.1"/>
    <property type="molecule type" value="Genomic_DNA"/>
</dbReference>
<evidence type="ECO:0000313" key="1">
    <source>
        <dbReference type="EMBL" id="AYV83066.1"/>
    </source>
</evidence>
<gene>
    <name evidence="1" type="ORF">Hyperionvirus4_31</name>
</gene>
<organism evidence="1">
    <name type="scientific">Hyperionvirus sp</name>
    <dbReference type="NCBI Taxonomy" id="2487770"/>
    <lineage>
        <taxon>Viruses</taxon>
        <taxon>Varidnaviria</taxon>
        <taxon>Bamfordvirae</taxon>
        <taxon>Nucleocytoviricota</taxon>
        <taxon>Megaviricetes</taxon>
        <taxon>Imitervirales</taxon>
        <taxon>Mimiviridae</taxon>
        <taxon>Klosneuvirinae</taxon>
    </lineage>
</organism>
<sequence>MSLTTIETITIDEKGWAGPQIEIRPGIFCAIHPTIAVETEVEIAILPDGTSSACRTVQAEDSKRSSEAVMSFYDFDLPRAISARYQADVSNPRLLKVHQAVTVCHRKFVDSDGELKLESVSPGSQITIIAFDNALEAVKRGVATHMLQARIYHVKVSSITKLGSKTVAQHFSDKLKFVP</sequence>
<name>A0A3G5A742_9VIRU</name>
<accession>A0A3G5A742</accession>
<protein>
    <submittedName>
        <fullName evidence="1">Uncharacterized protein</fullName>
    </submittedName>
</protein>
<reference evidence="1" key="1">
    <citation type="submission" date="2018-10" db="EMBL/GenBank/DDBJ databases">
        <title>Hidden diversity of soil giant viruses.</title>
        <authorList>
            <person name="Schulz F."/>
            <person name="Alteio L."/>
            <person name="Goudeau D."/>
            <person name="Ryan E.M."/>
            <person name="Malmstrom R.R."/>
            <person name="Blanchard J."/>
            <person name="Woyke T."/>
        </authorList>
    </citation>
    <scope>NUCLEOTIDE SEQUENCE</scope>
    <source>
        <strain evidence="1">HYV1</strain>
    </source>
</reference>
<proteinExistence type="predicted"/>